<evidence type="ECO:0000256" key="11">
    <source>
        <dbReference type="RuleBase" id="RU000492"/>
    </source>
</evidence>
<dbReference type="SMART" id="SM00487">
    <property type="entry name" value="DEXDc"/>
    <property type="match status" value="1"/>
</dbReference>
<evidence type="ECO:0000256" key="1">
    <source>
        <dbReference type="ARBA" id="ARBA00012552"/>
    </source>
</evidence>
<dbReference type="InterPro" id="IPR011545">
    <property type="entry name" value="DEAD/DEAH_box_helicase_dom"/>
</dbReference>
<dbReference type="PROSITE" id="PS51194">
    <property type="entry name" value="HELICASE_CTER"/>
    <property type="match status" value="1"/>
</dbReference>
<dbReference type="GO" id="GO:0016787">
    <property type="term" value="F:hydrolase activity"/>
    <property type="evidence" value="ECO:0007669"/>
    <property type="project" value="UniProtKB-KW"/>
</dbReference>
<dbReference type="FunFam" id="3.40.50.300:FF:000108">
    <property type="entry name" value="ATP-dependent RNA helicase RhlE"/>
    <property type="match status" value="1"/>
</dbReference>
<dbReference type="CDD" id="cd18787">
    <property type="entry name" value="SF2_C_DEAD"/>
    <property type="match status" value="1"/>
</dbReference>
<evidence type="ECO:0000259" key="14">
    <source>
        <dbReference type="PROSITE" id="PS51194"/>
    </source>
</evidence>
<evidence type="ECO:0000259" key="15">
    <source>
        <dbReference type="PROSITE" id="PS51195"/>
    </source>
</evidence>
<dbReference type="Proteomes" id="UP000199534">
    <property type="component" value="Unassembled WGS sequence"/>
</dbReference>
<dbReference type="STRING" id="400055.SAMN04490243_0085"/>
<dbReference type="InterPro" id="IPR000629">
    <property type="entry name" value="RNA-helicase_DEAD-box_CS"/>
</dbReference>
<feature type="domain" description="DEAD-box RNA helicase Q" evidence="15">
    <location>
        <begin position="31"/>
        <end position="59"/>
    </location>
</feature>
<dbReference type="GO" id="GO:0003676">
    <property type="term" value="F:nucleic acid binding"/>
    <property type="evidence" value="ECO:0007669"/>
    <property type="project" value="InterPro"/>
</dbReference>
<proteinExistence type="inferred from homology"/>
<feature type="compositionally biased region" description="Basic residues" evidence="12">
    <location>
        <begin position="459"/>
        <end position="500"/>
    </location>
</feature>
<protein>
    <recommendedName>
        <fullName evidence="9">DEAD-box ATP-dependent RNA helicase RhpA</fullName>
        <ecNumber evidence="1">3.6.4.13</ecNumber>
    </recommendedName>
</protein>
<dbReference type="Gene3D" id="3.40.50.300">
    <property type="entry name" value="P-loop containing nucleotide triphosphate hydrolases"/>
    <property type="match status" value="2"/>
</dbReference>
<keyword evidence="4 11" id="KW-0378">Hydrolase</keyword>
<dbReference type="Pfam" id="PF00270">
    <property type="entry name" value="DEAD"/>
    <property type="match status" value="1"/>
</dbReference>
<comment type="catalytic activity">
    <reaction evidence="8">
        <text>ATP + H2O = ADP + phosphate + H(+)</text>
        <dbReference type="Rhea" id="RHEA:13065"/>
        <dbReference type="ChEBI" id="CHEBI:15377"/>
        <dbReference type="ChEBI" id="CHEBI:15378"/>
        <dbReference type="ChEBI" id="CHEBI:30616"/>
        <dbReference type="ChEBI" id="CHEBI:43474"/>
        <dbReference type="ChEBI" id="CHEBI:456216"/>
        <dbReference type="EC" id="3.6.4.13"/>
    </reaction>
</comment>
<evidence type="ECO:0000313" key="16">
    <source>
        <dbReference type="EMBL" id="SFR31258.1"/>
    </source>
</evidence>
<dbReference type="PANTHER" id="PTHR47959:SF13">
    <property type="entry name" value="ATP-DEPENDENT RNA HELICASE RHLE"/>
    <property type="match status" value="1"/>
</dbReference>
<evidence type="ECO:0000259" key="13">
    <source>
        <dbReference type="PROSITE" id="PS51192"/>
    </source>
</evidence>
<evidence type="ECO:0000256" key="8">
    <source>
        <dbReference type="ARBA" id="ARBA00047984"/>
    </source>
</evidence>
<dbReference type="PROSITE" id="PS51195">
    <property type="entry name" value="Q_MOTIF"/>
    <property type="match status" value="1"/>
</dbReference>
<feature type="compositionally biased region" description="Basic residues" evidence="12">
    <location>
        <begin position="425"/>
        <end position="448"/>
    </location>
</feature>
<dbReference type="InterPro" id="IPR027417">
    <property type="entry name" value="P-loop_NTPase"/>
</dbReference>
<dbReference type="PANTHER" id="PTHR47959">
    <property type="entry name" value="ATP-DEPENDENT RNA HELICASE RHLE-RELATED"/>
    <property type="match status" value="1"/>
</dbReference>
<dbReference type="GO" id="GO:0005524">
    <property type="term" value="F:ATP binding"/>
    <property type="evidence" value="ECO:0007669"/>
    <property type="project" value="UniProtKB-KW"/>
</dbReference>
<dbReference type="EMBL" id="FOYQ01000001">
    <property type="protein sequence ID" value="SFR31258.1"/>
    <property type="molecule type" value="Genomic_DNA"/>
</dbReference>
<evidence type="ECO:0000256" key="5">
    <source>
        <dbReference type="ARBA" id="ARBA00022806"/>
    </source>
</evidence>
<dbReference type="SMART" id="SM00490">
    <property type="entry name" value="HELICc"/>
    <property type="match status" value="1"/>
</dbReference>
<name>A0A1I6FN03_9FLAO</name>
<feature type="short sequence motif" description="Q motif" evidence="10">
    <location>
        <begin position="31"/>
        <end position="59"/>
    </location>
</feature>
<reference evidence="16 17" key="1">
    <citation type="submission" date="2016-10" db="EMBL/GenBank/DDBJ databases">
        <authorList>
            <person name="de Groot N.N."/>
        </authorList>
    </citation>
    <scope>NUCLEOTIDE SEQUENCE [LARGE SCALE GENOMIC DNA]</scope>
    <source>
        <strain evidence="16 17">DSM 21019</strain>
    </source>
</reference>
<feature type="compositionally biased region" description="Basic and acidic residues" evidence="12">
    <location>
        <begin position="413"/>
        <end position="424"/>
    </location>
</feature>
<evidence type="ECO:0000256" key="12">
    <source>
        <dbReference type="SAM" id="MobiDB-lite"/>
    </source>
</evidence>
<dbReference type="PROSITE" id="PS00039">
    <property type="entry name" value="DEAD_ATP_HELICASE"/>
    <property type="match status" value="1"/>
</dbReference>
<dbReference type="CDD" id="cd00268">
    <property type="entry name" value="DEADc"/>
    <property type="match status" value="1"/>
</dbReference>
<dbReference type="InterPro" id="IPR014001">
    <property type="entry name" value="Helicase_ATP-bd"/>
</dbReference>
<dbReference type="InterPro" id="IPR014014">
    <property type="entry name" value="RNA_helicase_DEAD_Q_motif"/>
</dbReference>
<dbReference type="AlphaFoldDB" id="A0A1I6FN03"/>
<dbReference type="GO" id="GO:0003724">
    <property type="term" value="F:RNA helicase activity"/>
    <property type="evidence" value="ECO:0007669"/>
    <property type="project" value="UniProtKB-EC"/>
</dbReference>
<feature type="region of interest" description="Disordered" evidence="12">
    <location>
        <begin position="399"/>
        <end position="500"/>
    </location>
</feature>
<gene>
    <name evidence="16" type="ORF">SAMN04490243_0085</name>
</gene>
<keyword evidence="3 11" id="KW-0547">Nucleotide-binding</keyword>
<evidence type="ECO:0000256" key="9">
    <source>
        <dbReference type="ARBA" id="ARBA00074363"/>
    </source>
</evidence>
<keyword evidence="2" id="KW-0963">Cytoplasm</keyword>
<dbReference type="GO" id="GO:0042255">
    <property type="term" value="P:ribosome assembly"/>
    <property type="evidence" value="ECO:0007669"/>
    <property type="project" value="UniProtKB-ARBA"/>
</dbReference>
<dbReference type="EC" id="3.6.4.13" evidence="1"/>
<organism evidence="16 17">
    <name type="scientific">Robiginitalea myxolifaciens</name>
    <dbReference type="NCBI Taxonomy" id="400055"/>
    <lineage>
        <taxon>Bacteria</taxon>
        <taxon>Pseudomonadati</taxon>
        <taxon>Bacteroidota</taxon>
        <taxon>Flavobacteriia</taxon>
        <taxon>Flavobacteriales</taxon>
        <taxon>Flavobacteriaceae</taxon>
        <taxon>Robiginitalea</taxon>
    </lineage>
</organism>
<dbReference type="Pfam" id="PF00271">
    <property type="entry name" value="Helicase_C"/>
    <property type="match status" value="1"/>
</dbReference>
<keyword evidence="17" id="KW-1185">Reference proteome</keyword>
<evidence type="ECO:0000256" key="10">
    <source>
        <dbReference type="PROSITE-ProRule" id="PRU00552"/>
    </source>
</evidence>
<dbReference type="SUPFAM" id="SSF52540">
    <property type="entry name" value="P-loop containing nucleoside triphosphate hydrolases"/>
    <property type="match status" value="1"/>
</dbReference>
<dbReference type="GO" id="GO:0005829">
    <property type="term" value="C:cytosol"/>
    <property type="evidence" value="ECO:0007669"/>
    <property type="project" value="TreeGrafter"/>
</dbReference>
<evidence type="ECO:0000256" key="4">
    <source>
        <dbReference type="ARBA" id="ARBA00022801"/>
    </source>
</evidence>
<keyword evidence="5 11" id="KW-0347">Helicase</keyword>
<feature type="domain" description="Helicase C-terminal" evidence="14">
    <location>
        <begin position="261"/>
        <end position="409"/>
    </location>
</feature>
<evidence type="ECO:0000256" key="7">
    <source>
        <dbReference type="ARBA" id="ARBA00038437"/>
    </source>
</evidence>
<evidence type="ECO:0000256" key="6">
    <source>
        <dbReference type="ARBA" id="ARBA00022840"/>
    </source>
</evidence>
<dbReference type="GO" id="GO:0009266">
    <property type="term" value="P:response to temperature stimulus"/>
    <property type="evidence" value="ECO:0007669"/>
    <property type="project" value="UniProtKB-ARBA"/>
</dbReference>
<evidence type="ECO:0000256" key="2">
    <source>
        <dbReference type="ARBA" id="ARBA00022490"/>
    </source>
</evidence>
<evidence type="ECO:0000256" key="3">
    <source>
        <dbReference type="ARBA" id="ARBA00022741"/>
    </source>
</evidence>
<accession>A0A1I6FN03</accession>
<feature type="domain" description="Helicase ATP-binding" evidence="13">
    <location>
        <begin position="62"/>
        <end position="238"/>
    </location>
</feature>
<dbReference type="InterPro" id="IPR050079">
    <property type="entry name" value="DEAD_box_RNA_helicase"/>
</dbReference>
<dbReference type="InterPro" id="IPR001650">
    <property type="entry name" value="Helicase_C-like"/>
</dbReference>
<comment type="similarity">
    <text evidence="7 11">Belongs to the DEAD box helicase family.</text>
</comment>
<keyword evidence="6 11" id="KW-0067">ATP-binding</keyword>
<sequence>MMVVGTRERSRVLFLLPIGIIDYLRALIPPMTFDQLALSEPILRALKHEGYTNPTPIQSQAIPELLQGKDILASAQTGTGKTAAFVIPILEKISTTRPAKKGYRPVRGLILTPTRELALQIEQSIRAYGRYTNVRYTAIYGGVKQNRQVDAVRRGADIIVATPGRLLDLVGQGLIDLSGIQHFVLDEADRMLDMGFINDIRRIIRELPERRQSLFFSATLPRDIVTLSKEILQEPVRVSVDPVSSTADSVTQYVYKTNRPDKNALLLHILEDPKMEQVLLFSRTKHGADKIVRNLGKAGIRAVAIHGDKSQNKRQHALKEFKAGKIRLLVATDIASRGIDIEQLGYVINFDLPNESETYVHRIGRSGRAGESGIAISLCEPEELAYLKDIEKLIGQSLEEVKDHPFPQTDKPMNARERKEFEKAKARRRQEHFARKKEKKNKTGKKPKAAAAGNEERSRKNKPSGKNKSHRGKNSKSRAGKPKRSNWGKKKTNSSRSGRN</sequence>
<dbReference type="PROSITE" id="PS51192">
    <property type="entry name" value="HELICASE_ATP_BIND_1"/>
    <property type="match status" value="1"/>
</dbReference>
<dbReference type="InterPro" id="IPR044742">
    <property type="entry name" value="DEAD/DEAH_RhlB"/>
</dbReference>
<evidence type="ECO:0000313" key="17">
    <source>
        <dbReference type="Proteomes" id="UP000199534"/>
    </source>
</evidence>